<dbReference type="Pfam" id="PF12146">
    <property type="entry name" value="Hydrolase_4"/>
    <property type="match status" value="1"/>
</dbReference>
<evidence type="ECO:0000313" key="4">
    <source>
        <dbReference type="EMBL" id="MBP2408977.1"/>
    </source>
</evidence>
<feature type="domain" description="Serine aminopeptidase S33" evidence="3">
    <location>
        <begin position="38"/>
        <end position="272"/>
    </location>
</feature>
<keyword evidence="2 4" id="KW-0378">Hydrolase</keyword>
<dbReference type="Proteomes" id="UP000698222">
    <property type="component" value="Unassembled WGS sequence"/>
</dbReference>
<evidence type="ECO:0000256" key="1">
    <source>
        <dbReference type="ARBA" id="ARBA00008645"/>
    </source>
</evidence>
<keyword evidence="5" id="KW-1185">Reference proteome</keyword>
<dbReference type="GO" id="GO:0016787">
    <property type="term" value="F:hydrolase activity"/>
    <property type="evidence" value="ECO:0007669"/>
    <property type="project" value="UniProtKB-KW"/>
</dbReference>
<dbReference type="RefSeq" id="WP_209890230.1">
    <property type="nucleotide sequence ID" value="NZ_BAAAJV010000005.1"/>
</dbReference>
<proteinExistence type="inferred from homology"/>
<dbReference type="SUPFAM" id="SSF53474">
    <property type="entry name" value="alpha/beta-Hydrolases"/>
    <property type="match status" value="1"/>
</dbReference>
<organism evidence="4 5">
    <name type="scientific">Brachybacterium fresconis</name>
    <dbReference type="NCBI Taxonomy" id="173363"/>
    <lineage>
        <taxon>Bacteria</taxon>
        <taxon>Bacillati</taxon>
        <taxon>Actinomycetota</taxon>
        <taxon>Actinomycetes</taxon>
        <taxon>Micrococcales</taxon>
        <taxon>Dermabacteraceae</taxon>
        <taxon>Brachybacterium</taxon>
    </lineage>
</organism>
<reference evidence="4 5" key="1">
    <citation type="submission" date="2021-03" db="EMBL/GenBank/DDBJ databases">
        <title>Sequencing the genomes of 1000 actinobacteria strains.</title>
        <authorList>
            <person name="Klenk H.-P."/>
        </authorList>
    </citation>
    <scope>NUCLEOTIDE SEQUENCE [LARGE SCALE GENOMIC DNA]</scope>
    <source>
        <strain evidence="4 5">DSM 14564</strain>
    </source>
</reference>
<dbReference type="Gene3D" id="3.40.50.1820">
    <property type="entry name" value="alpha/beta hydrolase"/>
    <property type="match status" value="1"/>
</dbReference>
<name>A0ABS4YJJ8_9MICO</name>
<sequence>MSAQHETITPTTIWFDSEGVRCAGQLYRPPNPAGAPPLVVMCHGVGGTAARLRRQASSLAEAGFAALAIDYRGWGDSDGTPRHVLDLAGQRKDLRSAIASARRLEGVDTDRIALWGVSLGGAHVVHLASEGAAICGVIAQVPFNGFPRRIEGRGPRQTVRLLAAITRDRLRRRRGKGPHYIPMVGRPGELALVTSADAAQHVESLGAEEGAPSVIAPGGVLDMMRYRPSDLAHRLKVPLLVCVAAYDTETPPELAAQIAGRAPHGRLRSYPATHMDFYGDPDLWSRVVGDQVAFLRECFEG</sequence>
<comment type="caution">
    <text evidence="4">The sequence shown here is derived from an EMBL/GenBank/DDBJ whole genome shotgun (WGS) entry which is preliminary data.</text>
</comment>
<evidence type="ECO:0000313" key="5">
    <source>
        <dbReference type="Proteomes" id="UP000698222"/>
    </source>
</evidence>
<protein>
    <submittedName>
        <fullName evidence="4">Dienelactone hydrolase</fullName>
    </submittedName>
</protein>
<comment type="similarity">
    <text evidence="1">Belongs to the AB hydrolase superfamily.</text>
</comment>
<gene>
    <name evidence="4" type="ORF">JOF44_001880</name>
</gene>
<dbReference type="PANTHER" id="PTHR22946:SF9">
    <property type="entry name" value="POLYKETIDE TRANSFERASE AF380"/>
    <property type="match status" value="1"/>
</dbReference>
<dbReference type="InterPro" id="IPR050261">
    <property type="entry name" value="FrsA_esterase"/>
</dbReference>
<dbReference type="InterPro" id="IPR029058">
    <property type="entry name" value="AB_hydrolase_fold"/>
</dbReference>
<evidence type="ECO:0000256" key="2">
    <source>
        <dbReference type="ARBA" id="ARBA00022801"/>
    </source>
</evidence>
<evidence type="ECO:0000259" key="3">
    <source>
        <dbReference type="Pfam" id="PF12146"/>
    </source>
</evidence>
<dbReference type="PANTHER" id="PTHR22946">
    <property type="entry name" value="DIENELACTONE HYDROLASE DOMAIN-CONTAINING PROTEIN-RELATED"/>
    <property type="match status" value="1"/>
</dbReference>
<dbReference type="InterPro" id="IPR022742">
    <property type="entry name" value="Hydrolase_4"/>
</dbReference>
<accession>A0ABS4YJJ8</accession>
<dbReference type="EMBL" id="JAGIOC010000001">
    <property type="protein sequence ID" value="MBP2408977.1"/>
    <property type="molecule type" value="Genomic_DNA"/>
</dbReference>